<accession>A0A1X9SXS4</accession>
<evidence type="ECO:0008006" key="6">
    <source>
        <dbReference type="Google" id="ProtNLM"/>
    </source>
</evidence>
<evidence type="ECO:0000256" key="1">
    <source>
        <dbReference type="SAM" id="SignalP"/>
    </source>
</evidence>
<dbReference type="KEGG" id="camy:CSUIS_1281"/>
<feature type="chain" id="PRO_5013072908" description="Lipoprotein, beta-barrel assembly machinery complex lipoprotein BamB" evidence="1">
    <location>
        <begin position="17"/>
        <end position="286"/>
    </location>
</feature>
<evidence type="ECO:0000313" key="3">
    <source>
        <dbReference type="EMBL" id="MEE3744884.1"/>
    </source>
</evidence>
<reference evidence="3 5" key="3">
    <citation type="submission" date="2024-01" db="EMBL/GenBank/DDBJ databases">
        <title>Campylobacter porcellus sp. nov.</title>
        <authorList>
            <person name="Papic B."/>
            <person name="Gruntar I."/>
        </authorList>
    </citation>
    <scope>NUCLEOTIDE SEQUENCE [LARGE SCALE GENOMIC DNA]</scope>
    <source>
        <strain evidence="3 5">CX2-4855-23</strain>
    </source>
</reference>
<proteinExistence type="predicted"/>
<dbReference type="AlphaFoldDB" id="A0A1X9SXS4"/>
<dbReference type="Proteomes" id="UP001331664">
    <property type="component" value="Unassembled WGS sequence"/>
</dbReference>
<protein>
    <recommendedName>
        <fullName evidence="6">Lipoprotein, beta-barrel assembly machinery complex lipoprotein BamB</fullName>
    </recommendedName>
</protein>
<feature type="signal peptide" evidence="1">
    <location>
        <begin position="1"/>
        <end position="16"/>
    </location>
</feature>
<name>A0A1X9SXS4_9BACT</name>
<sequence length="286" mass="32735">MKFLLCIFSFVLMVFAKCQPMLNSNININIADFSQDKISYSDGKNLYLMDKNYKITSTIEAKSDKINIIKFHNSNLIAGLDSGYAIQINPKGDKQILLDPVKTKIIDGITSINIIKDKIIFTLSTKYIVIYDTINSIYKKSNLNLNSKITNTHIINNILYITTFNRNLYELNLDNFKLNKISQMPNIPTAISSIDDEIIIGLIDGKIIYKNQIYQISNNQISKIKIYKNTIYISDWSSNLYIYDLNLNLKNSIKVGNDAILDMFIDKNSQIILWNSAIFSCNFGIE</sequence>
<dbReference type="STRING" id="1660073.CSUIS_1281"/>
<organism evidence="2 4">
    <name type="scientific">Campylobacter porcelli</name>
    <dbReference type="NCBI Taxonomy" id="1660073"/>
    <lineage>
        <taxon>Bacteria</taxon>
        <taxon>Pseudomonadati</taxon>
        <taxon>Campylobacterota</taxon>
        <taxon>Epsilonproteobacteria</taxon>
        <taxon>Campylobacterales</taxon>
        <taxon>Campylobacteraceae</taxon>
        <taxon>Campylobacter</taxon>
    </lineage>
</organism>
<dbReference type="RefSeq" id="WP_086237918.1">
    <property type="nucleotide sequence ID" value="NZ_CP018789.1"/>
</dbReference>
<reference evidence="2" key="2">
    <citation type="journal article" date="2017" name="Genome Biol. Evol.">
        <title>Comparative genomic analysis identifies a Campylobacter clade deficient in selenium metabolism.</title>
        <authorList>
            <person name="Miller W.G."/>
            <person name="Yee E."/>
            <person name="Lopes B.S."/>
            <person name="Chapman M.H."/>
            <person name="Huynh S."/>
            <person name="Bono J.L."/>
            <person name="Parker C.T."/>
            <person name="Strachan N.J.C."/>
            <person name="Forbes K.J."/>
        </authorList>
    </citation>
    <scope>NUCLEOTIDE SEQUENCE [LARGE SCALE GENOMIC DNA]</scope>
    <source>
        <strain evidence="2">RM6137</strain>
    </source>
</reference>
<gene>
    <name evidence="2" type="ORF">CSUIS_1281</name>
    <name evidence="3" type="ORF">V2I23_06190</name>
</gene>
<dbReference type="Proteomes" id="UP000194260">
    <property type="component" value="Chromosome"/>
</dbReference>
<keyword evidence="1" id="KW-0732">Signal</keyword>
<evidence type="ECO:0000313" key="4">
    <source>
        <dbReference type="Proteomes" id="UP000194260"/>
    </source>
</evidence>
<dbReference type="EMBL" id="CP018789">
    <property type="protein sequence ID" value="ARR01077.1"/>
    <property type="molecule type" value="Genomic_DNA"/>
</dbReference>
<dbReference type="SUPFAM" id="SSF50998">
    <property type="entry name" value="Quinoprotein alcohol dehydrogenase-like"/>
    <property type="match status" value="1"/>
</dbReference>
<dbReference type="InterPro" id="IPR011047">
    <property type="entry name" value="Quinoprotein_ADH-like_sf"/>
</dbReference>
<keyword evidence="5" id="KW-1185">Reference proteome</keyword>
<evidence type="ECO:0000313" key="2">
    <source>
        <dbReference type="EMBL" id="ARR01077.1"/>
    </source>
</evidence>
<dbReference type="EMBL" id="JAZBRD010000009">
    <property type="protein sequence ID" value="MEE3744884.1"/>
    <property type="molecule type" value="Genomic_DNA"/>
</dbReference>
<reference evidence="4" key="1">
    <citation type="journal article" date="2017" name="Genome Biol. Evol.">
        <title>Comparative Genomic Analysis Identifies a Campylobacter Clade Deficient in Selenium Metabolism.</title>
        <authorList>
            <person name="Miller W.G."/>
            <person name="Yee E."/>
            <person name="Lopes B.S."/>
            <person name="Chapman M.H."/>
            <person name="Huynh S."/>
            <person name="Bono J.L."/>
            <person name="Parker C.T."/>
            <person name="Strachan N.J.C."/>
            <person name="Forbes K.J."/>
        </authorList>
    </citation>
    <scope>NUCLEOTIDE SEQUENCE [LARGE SCALE GENOMIC DNA]</scope>
    <source>
        <strain evidence="4">RM6137</strain>
    </source>
</reference>
<evidence type="ECO:0000313" key="5">
    <source>
        <dbReference type="Proteomes" id="UP001331664"/>
    </source>
</evidence>